<dbReference type="Proteomes" id="UP000694005">
    <property type="component" value="Chromosome A06"/>
</dbReference>
<evidence type="ECO:0000259" key="6">
    <source>
        <dbReference type="SMART" id="SM00768"/>
    </source>
</evidence>
<evidence type="ECO:0000313" key="8">
    <source>
        <dbReference type="EMBL" id="RID60480.1"/>
    </source>
</evidence>
<dbReference type="Gramene" id="A06p53900.2_BraZ1">
    <property type="protein sequence ID" value="A06p53900.2_BraZ1.CDS.1"/>
    <property type="gene ID" value="A06g53900.2_BraZ1"/>
</dbReference>
<dbReference type="Pfam" id="PF07983">
    <property type="entry name" value="X8"/>
    <property type="match status" value="1"/>
</dbReference>
<evidence type="ECO:0000313" key="9">
    <source>
        <dbReference type="EMBL" id="VDC68932.1"/>
    </source>
</evidence>
<dbReference type="SMART" id="SM00768">
    <property type="entry name" value="X8"/>
    <property type="match status" value="1"/>
</dbReference>
<dbReference type="EMBL" id="CM010633">
    <property type="protein sequence ID" value="RID60480.1"/>
    <property type="molecule type" value="Genomic_DNA"/>
</dbReference>
<dbReference type="EMBL" id="LS974622">
    <property type="protein sequence ID" value="CAG7873150.1"/>
    <property type="molecule type" value="Genomic_DNA"/>
</dbReference>
<evidence type="ECO:0000313" key="11">
    <source>
        <dbReference type="Proteomes" id="UP000694005"/>
    </source>
</evidence>
<keyword evidence="2" id="KW-0336">GPI-anchor</keyword>
<name>A0A397ZAT2_BRACM</name>
<keyword evidence="2" id="KW-0472">Membrane</keyword>
<evidence type="ECO:0000256" key="1">
    <source>
        <dbReference type="ARBA" id="ARBA00004609"/>
    </source>
</evidence>
<dbReference type="GO" id="GO:0009506">
    <property type="term" value="C:plasmodesma"/>
    <property type="evidence" value="ECO:0007669"/>
    <property type="project" value="UniProtKB-ARBA"/>
</dbReference>
<dbReference type="PANTHER" id="PTHR31044">
    <property type="entry name" value="BETA-1,3 GLUCANASE"/>
    <property type="match status" value="1"/>
</dbReference>
<dbReference type="AlphaFoldDB" id="A0A397ZAT2"/>
<evidence type="ECO:0000313" key="7">
    <source>
        <dbReference type="EMBL" id="CAG7873150.1"/>
    </source>
</evidence>
<sequence>MIKVYLLLKVIFIILSVIAVHHLPVASSKQWCIANSTETDAGLLLNIYLGCGHKFVDCRPIYHGGSCFEPDTLISHASFVMNAFFQLHNRTKEYCGYNSTGIITSTDPSYGSCVYYVS</sequence>
<evidence type="ECO:0000256" key="4">
    <source>
        <dbReference type="ARBA" id="ARBA00023288"/>
    </source>
</evidence>
<evidence type="ECO:0000256" key="2">
    <source>
        <dbReference type="ARBA" id="ARBA00022622"/>
    </source>
</evidence>
<dbReference type="EMBL" id="LR031569">
    <property type="protein sequence ID" value="VDC68932.1"/>
    <property type="molecule type" value="Genomic_DNA"/>
</dbReference>
<gene>
    <name evidence="9" type="ORF">BRAA06T27472Z</name>
    <name evidence="7" type="ORF">BRAPAZ1V2_A06P53900.2</name>
    <name evidence="8" type="ORF">BRARA_F03633</name>
</gene>
<feature type="chain" id="PRO_5039799249" description="X8 domain-containing protein" evidence="5">
    <location>
        <begin position="20"/>
        <end position="118"/>
    </location>
</feature>
<proteinExistence type="predicted"/>
<evidence type="ECO:0000256" key="5">
    <source>
        <dbReference type="SAM" id="SignalP"/>
    </source>
</evidence>
<dbReference type="PANTHER" id="PTHR31044:SF130">
    <property type="entry name" value="CARBOHYDRATE-BINDING X8 DOMAIN SUPERFAMILY PROTEIN"/>
    <property type="match status" value="1"/>
</dbReference>
<comment type="subcellular location">
    <subcellularLocation>
        <location evidence="1">Cell membrane</location>
        <topology evidence="1">Lipid-anchor</topology>
        <topology evidence="1">GPI-anchor</topology>
    </subcellularLocation>
</comment>
<protein>
    <recommendedName>
        <fullName evidence="6">X8 domain-containing protein</fullName>
    </recommendedName>
</protein>
<dbReference type="InterPro" id="IPR044788">
    <property type="entry name" value="X8_dom_prot"/>
</dbReference>
<dbReference type="GO" id="GO:0098552">
    <property type="term" value="C:side of membrane"/>
    <property type="evidence" value="ECO:0007669"/>
    <property type="project" value="UniProtKB-KW"/>
</dbReference>
<organism evidence="8 10">
    <name type="scientific">Brassica campestris</name>
    <name type="common">Field mustard</name>
    <dbReference type="NCBI Taxonomy" id="3711"/>
    <lineage>
        <taxon>Eukaryota</taxon>
        <taxon>Viridiplantae</taxon>
        <taxon>Streptophyta</taxon>
        <taxon>Embryophyta</taxon>
        <taxon>Tracheophyta</taxon>
        <taxon>Spermatophyta</taxon>
        <taxon>Magnoliopsida</taxon>
        <taxon>eudicotyledons</taxon>
        <taxon>Gunneridae</taxon>
        <taxon>Pentapetalae</taxon>
        <taxon>rosids</taxon>
        <taxon>malvids</taxon>
        <taxon>Brassicales</taxon>
        <taxon>Brassicaceae</taxon>
        <taxon>Brassiceae</taxon>
        <taxon>Brassica</taxon>
    </lineage>
</organism>
<evidence type="ECO:0000313" key="10">
    <source>
        <dbReference type="Proteomes" id="UP000264353"/>
    </source>
</evidence>
<keyword evidence="4" id="KW-0449">Lipoprotein</keyword>
<reference evidence="8 10" key="1">
    <citation type="submission" date="2018-06" db="EMBL/GenBank/DDBJ databases">
        <title>WGS assembly of Brassica rapa FPsc.</title>
        <authorList>
            <person name="Bowman J."/>
            <person name="Kohchi T."/>
            <person name="Yamato K."/>
            <person name="Jenkins J."/>
            <person name="Shu S."/>
            <person name="Ishizaki K."/>
            <person name="Yamaoka S."/>
            <person name="Nishihama R."/>
            <person name="Nakamura Y."/>
            <person name="Berger F."/>
            <person name="Adam C."/>
            <person name="Aki S."/>
            <person name="Althoff F."/>
            <person name="Araki T."/>
            <person name="Arteaga-Vazquez M."/>
            <person name="Balasubrmanian S."/>
            <person name="Bauer D."/>
            <person name="Boehm C."/>
            <person name="Briginshaw L."/>
            <person name="Caballero-Perez J."/>
            <person name="Catarino B."/>
            <person name="Chen F."/>
            <person name="Chiyoda S."/>
            <person name="Chovatia M."/>
            <person name="Davies K."/>
            <person name="Delmans M."/>
            <person name="Demura T."/>
            <person name="Dierschke T."/>
            <person name="Dolan L."/>
            <person name="Dorantes-Acosta A."/>
            <person name="Eklund D."/>
            <person name="Florent S."/>
            <person name="Flores-Sandoval E."/>
            <person name="Fujiyama A."/>
            <person name="Fukuzawa H."/>
            <person name="Galik B."/>
            <person name="Grimanelli D."/>
            <person name="Grimwood J."/>
            <person name="Grossniklaus U."/>
            <person name="Hamada T."/>
            <person name="Haseloff J."/>
            <person name="Hetherington A."/>
            <person name="Higo A."/>
            <person name="Hirakawa Y."/>
            <person name="Hundley H."/>
            <person name="Ikeda Y."/>
            <person name="Inoue K."/>
            <person name="Inoue S."/>
            <person name="Ishida S."/>
            <person name="Jia Q."/>
            <person name="Kakita M."/>
            <person name="Kanazawa T."/>
            <person name="Kawai Y."/>
            <person name="Kawashima T."/>
            <person name="Kennedy M."/>
            <person name="Kinose K."/>
            <person name="Kinoshita T."/>
            <person name="Kohara Y."/>
            <person name="Koide E."/>
            <person name="Komatsu K."/>
            <person name="Kopischke S."/>
            <person name="Kubo M."/>
            <person name="Kyozuka J."/>
            <person name="Lagercrantz U."/>
            <person name="Lin S."/>
            <person name="Lindquist E."/>
            <person name="Lipzen A."/>
            <person name="Lu C."/>
            <person name="Luna E."/>
            <person name="Martienssen R."/>
            <person name="Minamino N."/>
            <person name="Mizutani M."/>
            <person name="Mizutani M."/>
            <person name="Mochizuki N."/>
            <person name="Monte I."/>
            <person name="Mosher R."/>
            <person name="Nagasaki H."/>
            <person name="Nakagami H."/>
            <person name="Naramoto S."/>
            <person name="Nishitani K."/>
            <person name="Ohtani M."/>
            <person name="Okamoto T."/>
            <person name="Okumura M."/>
            <person name="Phillips J."/>
            <person name="Pollak B."/>
            <person name="Reinders A."/>
            <person name="Roevekamp M."/>
            <person name="Sano R."/>
            <person name="Sawa S."/>
            <person name="Schmid M."/>
            <person name="Shirakawa M."/>
            <person name="Solano R."/>
            <person name="Spunde A."/>
            <person name="Suetsugu N."/>
            <person name="Sugano S."/>
            <person name="Sugiyama A."/>
            <person name="Sun R."/>
            <person name="Suzuki Y."/>
            <person name="Takenaka M."/>
            <person name="Takezawa D."/>
            <person name="Tomogane H."/>
            <person name="Tsuzuki M."/>
            <person name="Ueda T."/>
            <person name="Umeda M."/>
            <person name="Ward J."/>
            <person name="Watanabe Y."/>
            <person name="Yazaki K."/>
            <person name="Yokoyama R."/>
            <person name="Yoshitake Y."/>
            <person name="Yotsui I."/>
            <person name="Zachgo S."/>
            <person name="Schmutz J."/>
        </authorList>
    </citation>
    <scope>NUCLEOTIDE SEQUENCE [LARGE SCALE GENOMIC DNA]</scope>
    <source>
        <strain evidence="10">cv. B-3</strain>
    </source>
</reference>
<keyword evidence="3 5" id="KW-0732">Signal</keyword>
<dbReference type="Proteomes" id="UP000264353">
    <property type="component" value="Chromosome A6"/>
</dbReference>
<keyword evidence="2" id="KW-0325">Glycoprotein</keyword>
<feature type="signal peptide" evidence="5">
    <location>
        <begin position="1"/>
        <end position="19"/>
    </location>
</feature>
<accession>A0A397ZAT2</accession>
<dbReference type="InterPro" id="IPR012946">
    <property type="entry name" value="X8"/>
</dbReference>
<dbReference type="GO" id="GO:0005886">
    <property type="term" value="C:plasma membrane"/>
    <property type="evidence" value="ECO:0007669"/>
    <property type="project" value="UniProtKB-SubCell"/>
</dbReference>
<evidence type="ECO:0000256" key="3">
    <source>
        <dbReference type="ARBA" id="ARBA00022729"/>
    </source>
</evidence>
<reference evidence="7 11" key="2">
    <citation type="submission" date="2021-07" db="EMBL/GenBank/DDBJ databases">
        <authorList>
            <consortium name="Genoscope - CEA"/>
            <person name="William W."/>
        </authorList>
    </citation>
    <scope>NUCLEOTIDE SEQUENCE [LARGE SCALE GENOMIC DNA]</scope>
</reference>
<feature type="domain" description="X8" evidence="6">
    <location>
        <begin position="30"/>
        <end position="115"/>
    </location>
</feature>